<evidence type="ECO:0000313" key="2">
    <source>
        <dbReference type="EMBL" id="PPQ80598.1"/>
    </source>
</evidence>
<gene>
    <name evidence="2" type="ORF">CVT25_001562</name>
</gene>
<keyword evidence="3" id="KW-1185">Reference proteome</keyword>
<organism evidence="2 3">
    <name type="scientific">Psilocybe cyanescens</name>
    <dbReference type="NCBI Taxonomy" id="93625"/>
    <lineage>
        <taxon>Eukaryota</taxon>
        <taxon>Fungi</taxon>
        <taxon>Dikarya</taxon>
        <taxon>Basidiomycota</taxon>
        <taxon>Agaricomycotina</taxon>
        <taxon>Agaricomycetes</taxon>
        <taxon>Agaricomycetidae</taxon>
        <taxon>Agaricales</taxon>
        <taxon>Agaricineae</taxon>
        <taxon>Strophariaceae</taxon>
        <taxon>Psilocybe</taxon>
    </lineage>
</organism>
<dbReference type="AlphaFoldDB" id="A0A409WQ09"/>
<dbReference type="EMBL" id="NHYD01003320">
    <property type="protein sequence ID" value="PPQ80598.1"/>
    <property type="molecule type" value="Genomic_DNA"/>
</dbReference>
<comment type="caution">
    <text evidence="2">The sequence shown here is derived from an EMBL/GenBank/DDBJ whole genome shotgun (WGS) entry which is preliminary data.</text>
</comment>
<evidence type="ECO:0000256" key="1">
    <source>
        <dbReference type="SAM" id="MobiDB-lite"/>
    </source>
</evidence>
<protein>
    <submittedName>
        <fullName evidence="2">Uncharacterized protein</fullName>
    </submittedName>
</protein>
<sequence>MATLVDLPTELVLQILHDECISHRDLYLIGLVSKRLNFIAISFLLELRSVSNLHDSVSLTLGRDSLPPLYYSGFVRVNRSPLKPDKEVLWPPLKPEALIIVAFHISSIREIQCTLPQSFSDLSSLLRHLERLNAFILRLSSVGSLTLHFEGDHRYRHLSSNMFSAIPVQLADVFGEIIRATTARGCKSLRVYNKSYRLQDQYWNLIDDPAASPFKADPVPVHSAPKKTGTVSILSKAKAKVGNTLFRRQHKPSDFRQPNNPTSPYPSSPPTIIGQSCQLQTIHIQTPFALLPRCFPDIRDIIYASINTLTSLTFSYIAFDEQLFDSFLSSLASLFLHTRNAITHLDLRHCQKISPRPLLELLGCFQDRLEHLELDRDLTFLTDDSDTPNGDLHLHELHTLKAPLDWIKYFIKQDLTGPPLLNLSAMTVQCRLPDAPDFTYEVFRPHLDIVLEPIYSRWKNSSYQYQLPRIHVTLDLILDRHRPQQMDADRIVINLQASLSALSNKETVSAGRTLNSKRHNSLAKPRPPRHWDLITKLELSPTYPPVNDMQASTLAQWVTTVFPAVEQVTLPLPYIPRLMPTEEYKSRQIDLSVDASVFLKNALRLGQRNDDSEPLAWKTLVVGPWSLSLELD</sequence>
<evidence type="ECO:0000313" key="3">
    <source>
        <dbReference type="Proteomes" id="UP000283269"/>
    </source>
</evidence>
<name>A0A409WQ09_PSICY</name>
<feature type="region of interest" description="Disordered" evidence="1">
    <location>
        <begin position="248"/>
        <end position="269"/>
    </location>
</feature>
<dbReference type="OrthoDB" id="3037258at2759"/>
<dbReference type="InParanoid" id="A0A409WQ09"/>
<dbReference type="Proteomes" id="UP000283269">
    <property type="component" value="Unassembled WGS sequence"/>
</dbReference>
<accession>A0A409WQ09</accession>
<proteinExistence type="predicted"/>
<reference evidence="2 3" key="1">
    <citation type="journal article" date="2018" name="Evol. Lett.">
        <title>Horizontal gene cluster transfer increased hallucinogenic mushroom diversity.</title>
        <authorList>
            <person name="Reynolds H.T."/>
            <person name="Vijayakumar V."/>
            <person name="Gluck-Thaler E."/>
            <person name="Korotkin H.B."/>
            <person name="Matheny P.B."/>
            <person name="Slot J.C."/>
        </authorList>
    </citation>
    <scope>NUCLEOTIDE SEQUENCE [LARGE SCALE GENOMIC DNA]</scope>
    <source>
        <strain evidence="2 3">2631</strain>
    </source>
</reference>